<feature type="domain" description="Xylose isomerase-like TIM barrel" evidence="1">
    <location>
        <begin position="23"/>
        <end position="263"/>
    </location>
</feature>
<dbReference type="InterPro" id="IPR013022">
    <property type="entry name" value="Xyl_isomerase-like_TIM-brl"/>
</dbReference>
<dbReference type="RefSeq" id="WP_209694682.1">
    <property type="nucleotide sequence ID" value="NZ_BAAAVU010000002.1"/>
</dbReference>
<dbReference type="InterPro" id="IPR036237">
    <property type="entry name" value="Xyl_isomerase-like_sf"/>
</dbReference>
<dbReference type="Gene3D" id="3.20.20.150">
    <property type="entry name" value="Divalent-metal-dependent TIM barrel enzymes"/>
    <property type="match status" value="1"/>
</dbReference>
<dbReference type="GO" id="GO:0016853">
    <property type="term" value="F:isomerase activity"/>
    <property type="evidence" value="ECO:0007669"/>
    <property type="project" value="UniProtKB-KW"/>
</dbReference>
<reference evidence="2 3" key="1">
    <citation type="submission" date="2021-03" db="EMBL/GenBank/DDBJ databases">
        <title>Sequencing the genomes of 1000 actinobacteria strains.</title>
        <authorList>
            <person name="Klenk H.-P."/>
        </authorList>
    </citation>
    <scope>NUCLEOTIDE SEQUENCE [LARGE SCALE GENOMIC DNA]</scope>
    <source>
        <strain evidence="2 3">DSM 18824</strain>
    </source>
</reference>
<evidence type="ECO:0000313" key="3">
    <source>
        <dbReference type="Proteomes" id="UP000755585"/>
    </source>
</evidence>
<dbReference type="EMBL" id="JAGINT010000001">
    <property type="protein sequence ID" value="MBP2351834.1"/>
    <property type="molecule type" value="Genomic_DNA"/>
</dbReference>
<sequence>MKIGVDGRKIPGAENRTPLEILDHAQSLGMEGVYFRTVLDITPTLDRGLLRELREHADRLGLYLQMGLGKVNPYAAAESPEIRRLGDGDYTSGMLKMLEACSEGADCHELWVACGSYKSDLPGYYAIDRFRTDAPWPDQLQAIEKLLGLLAPAVRDLDCHLNIETHEEITSWEVVRLVESVGPDVTGITFDTANVLVRGEHPVAAARRIAPYVRATHLRDSILVPTQDGLARIFSPCGLGIIDWTELLGALMEHTPDLDASIEPAGTTLAVPIGLHDAYWRSLHPDLVDDEVAALLRLADEYAARAAQGDVPTVEEFRATPYDGEDFIRRSASHLRSTLAELEAAPEDAKVGG</sequence>
<keyword evidence="3" id="KW-1185">Reference proteome</keyword>
<evidence type="ECO:0000313" key="2">
    <source>
        <dbReference type="EMBL" id="MBP2351834.1"/>
    </source>
</evidence>
<dbReference type="Proteomes" id="UP000755585">
    <property type="component" value="Unassembled WGS sequence"/>
</dbReference>
<organism evidence="2 3">
    <name type="scientific">Kribbella aluminosa</name>
    <dbReference type="NCBI Taxonomy" id="416017"/>
    <lineage>
        <taxon>Bacteria</taxon>
        <taxon>Bacillati</taxon>
        <taxon>Actinomycetota</taxon>
        <taxon>Actinomycetes</taxon>
        <taxon>Propionibacteriales</taxon>
        <taxon>Kribbellaceae</taxon>
        <taxon>Kribbella</taxon>
    </lineage>
</organism>
<dbReference type="PANTHER" id="PTHR12110">
    <property type="entry name" value="HYDROXYPYRUVATE ISOMERASE"/>
    <property type="match status" value="1"/>
</dbReference>
<gene>
    <name evidence="2" type="ORF">JOF29_002917</name>
</gene>
<dbReference type="PANTHER" id="PTHR12110:SF53">
    <property type="entry name" value="BLR5974 PROTEIN"/>
    <property type="match status" value="1"/>
</dbReference>
<dbReference type="InterPro" id="IPR050312">
    <property type="entry name" value="IolE/XylAMocC-like"/>
</dbReference>
<proteinExistence type="predicted"/>
<protein>
    <submittedName>
        <fullName evidence="2">Sugar phosphate isomerase/epimerase</fullName>
    </submittedName>
</protein>
<name>A0ABS4UJX4_9ACTN</name>
<comment type="caution">
    <text evidence="2">The sequence shown here is derived from an EMBL/GenBank/DDBJ whole genome shotgun (WGS) entry which is preliminary data.</text>
</comment>
<dbReference type="SUPFAM" id="SSF51658">
    <property type="entry name" value="Xylose isomerase-like"/>
    <property type="match status" value="1"/>
</dbReference>
<keyword evidence="2" id="KW-0413">Isomerase</keyword>
<accession>A0ABS4UJX4</accession>
<evidence type="ECO:0000259" key="1">
    <source>
        <dbReference type="Pfam" id="PF01261"/>
    </source>
</evidence>
<dbReference type="Pfam" id="PF01261">
    <property type="entry name" value="AP_endonuc_2"/>
    <property type="match status" value="1"/>
</dbReference>